<reference evidence="2 3" key="1">
    <citation type="journal article" date="2023" name="Microorganisms">
        <title>Thiorhodovibrio frisius and Trv. litoralis spp. nov., Two Novel Members from a Clade of Fastidious Purple Sulfur Bacteria That Exhibit Unique Red-Shifted Light-Harvesting Capabilities.</title>
        <authorList>
            <person name="Methner A."/>
            <person name="Kuzyk S.B."/>
            <person name="Petersen J."/>
            <person name="Bauer S."/>
            <person name="Brinkmann H."/>
            <person name="Sichau K."/>
            <person name="Wanner G."/>
            <person name="Wolf J."/>
            <person name="Neumann-Schaal M."/>
            <person name="Henke P."/>
            <person name="Tank M."/>
            <person name="Sproer C."/>
            <person name="Bunk B."/>
            <person name="Overmann J."/>
        </authorList>
    </citation>
    <scope>NUCLEOTIDE SEQUENCE [LARGE SCALE GENOMIC DNA]</scope>
    <source>
        <strain evidence="2 3">DSM 6702</strain>
    </source>
</reference>
<name>A0ABZ0S8V2_9GAMM</name>
<evidence type="ECO:0000256" key="1">
    <source>
        <dbReference type="SAM" id="Phobius"/>
    </source>
</evidence>
<accession>A0ABZ0S8V2</accession>
<evidence type="ECO:0000313" key="3">
    <source>
        <dbReference type="Proteomes" id="UP001432180"/>
    </source>
</evidence>
<keyword evidence="1" id="KW-1133">Transmembrane helix</keyword>
<sequence length="79" mass="8211">MNTTTEVAQTVAPKITAGRGASSGWFDLAITGVVIALALFYLYRKLWRQGGRCDGCGQAGGCAIKPPAAGAKGKLGKRR</sequence>
<keyword evidence="1" id="KW-0812">Transmembrane</keyword>
<gene>
    <name evidence="2" type="ORF">Thiowin_02044</name>
</gene>
<organism evidence="2 3">
    <name type="scientific">Thiorhodovibrio winogradskyi</name>
    <dbReference type="NCBI Taxonomy" id="77007"/>
    <lineage>
        <taxon>Bacteria</taxon>
        <taxon>Pseudomonadati</taxon>
        <taxon>Pseudomonadota</taxon>
        <taxon>Gammaproteobacteria</taxon>
        <taxon>Chromatiales</taxon>
        <taxon>Chromatiaceae</taxon>
        <taxon>Thiorhodovibrio</taxon>
    </lineage>
</organism>
<dbReference type="RefSeq" id="WP_328987576.1">
    <property type="nucleotide sequence ID" value="NZ_CP121472.1"/>
</dbReference>
<evidence type="ECO:0000313" key="2">
    <source>
        <dbReference type="EMBL" id="WPL17058.1"/>
    </source>
</evidence>
<keyword evidence="3" id="KW-1185">Reference proteome</keyword>
<proteinExistence type="predicted"/>
<dbReference type="Proteomes" id="UP001432180">
    <property type="component" value="Chromosome"/>
</dbReference>
<keyword evidence="1" id="KW-0472">Membrane</keyword>
<feature type="transmembrane region" description="Helical" evidence="1">
    <location>
        <begin position="24"/>
        <end position="43"/>
    </location>
</feature>
<dbReference type="EMBL" id="CP121472">
    <property type="protein sequence ID" value="WPL17058.1"/>
    <property type="molecule type" value="Genomic_DNA"/>
</dbReference>
<protein>
    <submittedName>
        <fullName evidence="2">Virus attachment protein p12 family protein</fullName>
    </submittedName>
</protein>